<feature type="domain" description="CHORD" evidence="6">
    <location>
        <begin position="146"/>
        <end position="237"/>
    </location>
</feature>
<dbReference type="InterPro" id="IPR007051">
    <property type="entry name" value="CHORD_dom"/>
</dbReference>
<keyword evidence="1" id="KW-0479">Metal-binding</keyword>
<comment type="caution">
    <text evidence="7">The sequence shown here is derived from an EMBL/GenBank/DDBJ whole genome shotgun (WGS) entry which is preliminary data.</text>
</comment>
<gene>
    <name evidence="7" type="ORF">DERYTH_LOCUS1954</name>
</gene>
<evidence type="ECO:0000259" key="6">
    <source>
        <dbReference type="PROSITE" id="PS51401"/>
    </source>
</evidence>
<dbReference type="InterPro" id="IPR039790">
    <property type="entry name" value="CHRD1"/>
</dbReference>
<dbReference type="AlphaFoldDB" id="A0A9N8Z904"/>
<protein>
    <submittedName>
        <fullName evidence="7">8637_t:CDS:1</fullName>
    </submittedName>
</protein>
<evidence type="ECO:0000313" key="8">
    <source>
        <dbReference type="Proteomes" id="UP000789405"/>
    </source>
</evidence>
<dbReference type="Pfam" id="PF04969">
    <property type="entry name" value="CS"/>
    <property type="match status" value="1"/>
</dbReference>
<reference evidence="7" key="1">
    <citation type="submission" date="2021-06" db="EMBL/GenBank/DDBJ databases">
        <authorList>
            <person name="Kallberg Y."/>
            <person name="Tangrot J."/>
            <person name="Rosling A."/>
        </authorList>
    </citation>
    <scope>NUCLEOTIDE SEQUENCE</scope>
    <source>
        <strain evidence="7">MA453B</strain>
    </source>
</reference>
<evidence type="ECO:0000256" key="2">
    <source>
        <dbReference type="ARBA" id="ARBA00022737"/>
    </source>
</evidence>
<evidence type="ECO:0000256" key="1">
    <source>
        <dbReference type="ARBA" id="ARBA00022723"/>
    </source>
</evidence>
<dbReference type="SUPFAM" id="SSF49764">
    <property type="entry name" value="HSP20-like chaperones"/>
    <property type="match status" value="1"/>
</dbReference>
<dbReference type="Pfam" id="PF04968">
    <property type="entry name" value="CHORD"/>
    <property type="match status" value="3"/>
</dbReference>
<dbReference type="InterPro" id="IPR008978">
    <property type="entry name" value="HSP20-like_chaperone"/>
</dbReference>
<evidence type="ECO:0000256" key="3">
    <source>
        <dbReference type="ARBA" id="ARBA00022833"/>
    </source>
</evidence>
<keyword evidence="2" id="KW-0677">Repeat</keyword>
<name>A0A9N8Z904_9GLOM</name>
<feature type="domain" description="CS" evidence="5">
    <location>
        <begin position="251"/>
        <end position="340"/>
    </location>
</feature>
<dbReference type="GO" id="GO:0046872">
    <property type="term" value="F:metal ion binding"/>
    <property type="evidence" value="ECO:0007669"/>
    <property type="project" value="UniProtKB-KW"/>
</dbReference>
<organism evidence="7 8">
    <name type="scientific">Dentiscutata erythropus</name>
    <dbReference type="NCBI Taxonomy" id="1348616"/>
    <lineage>
        <taxon>Eukaryota</taxon>
        <taxon>Fungi</taxon>
        <taxon>Fungi incertae sedis</taxon>
        <taxon>Mucoromycota</taxon>
        <taxon>Glomeromycotina</taxon>
        <taxon>Glomeromycetes</taxon>
        <taxon>Diversisporales</taxon>
        <taxon>Gigasporaceae</taxon>
        <taxon>Dentiscutata</taxon>
    </lineage>
</organism>
<keyword evidence="3" id="KW-0862">Zinc</keyword>
<evidence type="ECO:0000256" key="4">
    <source>
        <dbReference type="SAM" id="MobiDB-lite"/>
    </source>
</evidence>
<dbReference type="EMBL" id="CAJVPY010000585">
    <property type="protein sequence ID" value="CAG8481619.1"/>
    <property type="molecule type" value="Genomic_DNA"/>
</dbReference>
<evidence type="ECO:0000259" key="5">
    <source>
        <dbReference type="PROSITE" id="PS51203"/>
    </source>
</evidence>
<dbReference type="PANTHER" id="PTHR46983:SF3">
    <property type="entry name" value="CHPADIPLOID STATE MAINTENANCE PROTEIN CHPA"/>
    <property type="match status" value="1"/>
</dbReference>
<dbReference type="PANTHER" id="PTHR46983">
    <property type="entry name" value="CYSTEINE AND HISTIDINE-RICH DOMAIN-CONTAINING PROTEIN 1"/>
    <property type="match status" value="1"/>
</dbReference>
<evidence type="ECO:0000313" key="7">
    <source>
        <dbReference type="EMBL" id="CAG8481619.1"/>
    </source>
</evidence>
<dbReference type="CDD" id="cd06466">
    <property type="entry name" value="p23_CS_SGT1_like"/>
    <property type="match status" value="1"/>
</dbReference>
<dbReference type="OrthoDB" id="1898560at2759"/>
<keyword evidence="8" id="KW-1185">Reference proteome</keyword>
<dbReference type="PROSITE" id="PS51401">
    <property type="entry name" value="CHORD"/>
    <property type="match status" value="2"/>
</dbReference>
<dbReference type="Gene3D" id="4.10.1130.20">
    <property type="match status" value="3"/>
</dbReference>
<proteinExistence type="predicted"/>
<dbReference type="Gene3D" id="2.60.40.790">
    <property type="match status" value="1"/>
</dbReference>
<feature type="domain" description="CHORD" evidence="6">
    <location>
        <begin position="4"/>
        <end position="63"/>
    </location>
</feature>
<accession>A0A9N8Z904</accession>
<dbReference type="PROSITE" id="PS51203">
    <property type="entry name" value="CS"/>
    <property type="match status" value="1"/>
</dbReference>
<feature type="region of interest" description="Disordered" evidence="4">
    <location>
        <begin position="58"/>
        <end position="139"/>
    </location>
</feature>
<dbReference type="Proteomes" id="UP000789405">
    <property type="component" value="Unassembled WGS sequence"/>
</dbReference>
<sequence>MPVCVHKGCEKTYEEKDNHETACLYHPSAPIFHEGLKGWQCCSRRVTSFDEFLAIPGCTKGRHSNEVPPPTESNETSKESETVSSKLSIEPTVDKNGVEVYNSGPTYTPIQSKPAEPPQKAKPSPQEEKPEEEDDLSIPVAPGTVCKRASCNTAYVDDETSRNEGSQSECVYHPGTPIFHEGSKGSYGFVIGLLLVYISSVRYSSEIPYFLGWSCCSRKVLEFEEFLKIKGCKKGNHLFVGSSKKEEMEEIIECRHDWYQTPSYVIMSVFCKKIDKERSTISFKEKEMSINLRTADSKIFKEVFPLYQYIEPENSKYEFLSTKVEIKLKKANGISWPSLRADEDSGTATTFGVQGGNATVGGKEYILANDSPLYANQQIK</sequence>
<dbReference type="InterPro" id="IPR007052">
    <property type="entry name" value="CS_dom"/>
</dbReference>